<comment type="caution">
    <text evidence="3">The sequence shown here is derived from an EMBL/GenBank/DDBJ whole genome shotgun (WGS) entry which is preliminary data.</text>
</comment>
<feature type="domain" description="RNA ligase" evidence="2">
    <location>
        <begin position="74"/>
        <end position="225"/>
    </location>
</feature>
<dbReference type="Proteomes" id="UP001216674">
    <property type="component" value="Unassembled WGS sequence"/>
</dbReference>
<feature type="region of interest" description="Disordered" evidence="1">
    <location>
        <begin position="1"/>
        <end position="58"/>
    </location>
</feature>
<evidence type="ECO:0000259" key="2">
    <source>
        <dbReference type="Pfam" id="PF09414"/>
    </source>
</evidence>
<evidence type="ECO:0000313" key="4">
    <source>
        <dbReference type="Proteomes" id="UP001216674"/>
    </source>
</evidence>
<dbReference type="Pfam" id="PF09414">
    <property type="entry name" value="RNA_ligase"/>
    <property type="match status" value="1"/>
</dbReference>
<reference evidence="3 4" key="1">
    <citation type="submission" date="2023-03" db="EMBL/GenBank/DDBJ databases">
        <title>Draft assemblies of triclosan tolerant bacteria isolated from returned activated sludge.</title>
        <authorList>
            <person name="Van Hamelsveld S."/>
        </authorList>
    </citation>
    <scope>NUCLEOTIDE SEQUENCE [LARGE SCALE GENOMIC DNA]</scope>
    <source>
        <strain evidence="3 4">GW210010_S58</strain>
    </source>
</reference>
<sequence length="257" mass="29431">MTMNMPEAIRDDKPAHQTFRDAARGPGGEPAPAPVSAPVSGRVKYPRTPHLPWSPGLGDDDRRIESLEAFHGRRVIVTSKMDGENSSLYRTGMHARSLDSRHHPSRDWLKGFWGAIRADIPERWRVCGENLFATHTIPYRDLASFFLGFSIWNGENLCLGWDETLEWFALLGIEPVPLLYDGVFDAAAIRSLWRESQREQAEGYVVRLAGEIPYAEFRRCVAKFVRSGHVQTGEHWMHNHAFAQNHMRQRQGDSRWR</sequence>
<proteinExistence type="predicted"/>
<feature type="compositionally biased region" description="Basic and acidic residues" evidence="1">
    <location>
        <begin position="8"/>
        <end position="23"/>
    </location>
</feature>
<dbReference type="PANTHER" id="PTHR43883:SF1">
    <property type="entry name" value="GLUCONOKINASE"/>
    <property type="match status" value="1"/>
</dbReference>
<dbReference type="EMBL" id="JARJLM010000256">
    <property type="protein sequence ID" value="MDF3834223.1"/>
    <property type="molecule type" value="Genomic_DNA"/>
</dbReference>
<keyword evidence="4" id="KW-1185">Reference proteome</keyword>
<gene>
    <name evidence="3" type="ORF">P3W85_14865</name>
</gene>
<dbReference type="InterPro" id="IPR021122">
    <property type="entry name" value="RNA_ligase_dom_REL/Rnl2"/>
</dbReference>
<dbReference type="RefSeq" id="WP_276265360.1">
    <property type="nucleotide sequence ID" value="NZ_JARJLM010000256.1"/>
</dbReference>
<dbReference type="InterPro" id="IPR052732">
    <property type="entry name" value="Cell-binding_unc_protein"/>
</dbReference>
<dbReference type="SUPFAM" id="SSF56091">
    <property type="entry name" value="DNA ligase/mRNA capping enzyme, catalytic domain"/>
    <property type="match status" value="1"/>
</dbReference>
<organism evidence="3 4">
    <name type="scientific">Cupriavidus basilensis</name>
    <dbReference type="NCBI Taxonomy" id="68895"/>
    <lineage>
        <taxon>Bacteria</taxon>
        <taxon>Pseudomonadati</taxon>
        <taxon>Pseudomonadota</taxon>
        <taxon>Betaproteobacteria</taxon>
        <taxon>Burkholderiales</taxon>
        <taxon>Burkholderiaceae</taxon>
        <taxon>Cupriavidus</taxon>
    </lineage>
</organism>
<accession>A0ABT6AP96</accession>
<dbReference type="Gene3D" id="3.30.470.30">
    <property type="entry name" value="DNA ligase/mRNA capping enzyme"/>
    <property type="match status" value="1"/>
</dbReference>
<keyword evidence="3" id="KW-0436">Ligase</keyword>
<protein>
    <submittedName>
        <fullName evidence="3">RNA ligase family protein</fullName>
    </submittedName>
</protein>
<dbReference type="PANTHER" id="PTHR43883">
    <property type="entry name" value="SLR0207 PROTEIN"/>
    <property type="match status" value="1"/>
</dbReference>
<evidence type="ECO:0000256" key="1">
    <source>
        <dbReference type="SAM" id="MobiDB-lite"/>
    </source>
</evidence>
<evidence type="ECO:0000313" key="3">
    <source>
        <dbReference type="EMBL" id="MDF3834223.1"/>
    </source>
</evidence>
<name>A0ABT6AP96_9BURK</name>
<dbReference type="GO" id="GO:0016874">
    <property type="term" value="F:ligase activity"/>
    <property type="evidence" value="ECO:0007669"/>
    <property type="project" value="UniProtKB-KW"/>
</dbReference>